<dbReference type="InterPro" id="IPR002068">
    <property type="entry name" value="A-crystallin/Hsp20_dom"/>
</dbReference>
<evidence type="ECO:0000259" key="3">
    <source>
        <dbReference type="PROSITE" id="PS01031"/>
    </source>
</evidence>
<protein>
    <submittedName>
        <fullName evidence="4">Hsp20/alpha crystallin family protein</fullName>
    </submittedName>
</protein>
<comment type="similarity">
    <text evidence="1 2">Belongs to the small heat shock protein (HSP20) family.</text>
</comment>
<dbReference type="Proteomes" id="UP000430222">
    <property type="component" value="Unassembled WGS sequence"/>
</dbReference>
<dbReference type="Pfam" id="PF00011">
    <property type="entry name" value="HSP20"/>
    <property type="match status" value="1"/>
</dbReference>
<feature type="domain" description="SHSP" evidence="3">
    <location>
        <begin position="37"/>
        <end position="153"/>
    </location>
</feature>
<name>A0A6I2V2I5_9FIRM</name>
<evidence type="ECO:0000313" key="4">
    <source>
        <dbReference type="EMBL" id="MSV25866.1"/>
    </source>
</evidence>
<sequence>MFGLVPFGMRNELAAEDDFDRLFDFMNRPLSSLFSDAGFTGRSFHVDVKDNGASYELKAELPGLTKDDVSLSYKDNYLTIATKKEDVKEEKDEKGSYIRRECYNGSMSRSFYIDNIDESKCDATFKDGILTVTMPKAAAPKEEAPKQIPIHSIA</sequence>
<dbReference type="Gene3D" id="2.60.40.790">
    <property type="match status" value="1"/>
</dbReference>
<dbReference type="CDD" id="cd06471">
    <property type="entry name" value="ACD_LpsHSP_like"/>
    <property type="match status" value="1"/>
</dbReference>
<organism evidence="4 5">
    <name type="scientific">Selenomonas montiformis</name>
    <dbReference type="NCBI Taxonomy" id="2652285"/>
    <lineage>
        <taxon>Bacteria</taxon>
        <taxon>Bacillati</taxon>
        <taxon>Bacillota</taxon>
        <taxon>Negativicutes</taxon>
        <taxon>Selenomonadales</taxon>
        <taxon>Selenomonadaceae</taxon>
        <taxon>Selenomonas</taxon>
    </lineage>
</organism>
<keyword evidence="5" id="KW-1185">Reference proteome</keyword>
<dbReference type="PROSITE" id="PS01031">
    <property type="entry name" value="SHSP"/>
    <property type="match status" value="1"/>
</dbReference>
<dbReference type="InterPro" id="IPR008978">
    <property type="entry name" value="HSP20-like_chaperone"/>
</dbReference>
<comment type="caution">
    <text evidence="4">The sequence shown here is derived from an EMBL/GenBank/DDBJ whole genome shotgun (WGS) entry which is preliminary data.</text>
</comment>
<proteinExistence type="inferred from homology"/>
<dbReference type="AlphaFoldDB" id="A0A6I2V2I5"/>
<dbReference type="SUPFAM" id="SSF49764">
    <property type="entry name" value="HSP20-like chaperones"/>
    <property type="match status" value="1"/>
</dbReference>
<dbReference type="EMBL" id="VUNL01000017">
    <property type="protein sequence ID" value="MSV25866.1"/>
    <property type="molecule type" value="Genomic_DNA"/>
</dbReference>
<evidence type="ECO:0000313" key="5">
    <source>
        <dbReference type="Proteomes" id="UP000430222"/>
    </source>
</evidence>
<dbReference type="RefSeq" id="WP_154621632.1">
    <property type="nucleotide sequence ID" value="NZ_VUNL01000017.1"/>
</dbReference>
<evidence type="ECO:0000256" key="1">
    <source>
        <dbReference type="PROSITE-ProRule" id="PRU00285"/>
    </source>
</evidence>
<gene>
    <name evidence="4" type="ORF">FYJ78_11965</name>
</gene>
<accession>A0A6I2V2I5</accession>
<dbReference type="InterPro" id="IPR031107">
    <property type="entry name" value="Small_HSP"/>
</dbReference>
<dbReference type="PANTHER" id="PTHR11527">
    <property type="entry name" value="HEAT-SHOCK PROTEIN 20 FAMILY MEMBER"/>
    <property type="match status" value="1"/>
</dbReference>
<reference evidence="4 5" key="1">
    <citation type="submission" date="2019-08" db="EMBL/GenBank/DDBJ databases">
        <title>In-depth cultivation of the pig gut microbiome towards novel bacterial diversity and tailored functional studies.</title>
        <authorList>
            <person name="Wylensek D."/>
            <person name="Hitch T.C.A."/>
            <person name="Clavel T."/>
        </authorList>
    </citation>
    <scope>NUCLEOTIDE SEQUENCE [LARGE SCALE GENOMIC DNA]</scope>
    <source>
        <strain evidence="5">WCA-380-WT-3B3</strain>
    </source>
</reference>
<evidence type="ECO:0000256" key="2">
    <source>
        <dbReference type="RuleBase" id="RU003616"/>
    </source>
</evidence>